<dbReference type="STRING" id="860235.AOZ06_40705"/>
<evidence type="ECO:0000259" key="4">
    <source>
        <dbReference type="Pfam" id="PF07510"/>
    </source>
</evidence>
<dbReference type="Pfam" id="PF01035">
    <property type="entry name" value="DNA_binding_1"/>
    <property type="match status" value="1"/>
</dbReference>
<protein>
    <recommendedName>
        <fullName evidence="7">DUF262 domain-containing protein</fullName>
    </recommendedName>
</protein>
<dbReference type="OrthoDB" id="9798761at2"/>
<name>A0A0N9I831_9PSEU</name>
<keyword evidence="6" id="KW-1185">Reference proteome</keyword>
<evidence type="ECO:0008006" key="7">
    <source>
        <dbReference type="Google" id="ProtNLM"/>
    </source>
</evidence>
<dbReference type="InterPro" id="IPR004919">
    <property type="entry name" value="GmrSD_N"/>
</dbReference>
<reference evidence="5 6" key="1">
    <citation type="submission" date="2015-07" db="EMBL/GenBank/DDBJ databases">
        <title>Genome sequencing of Kibdelosporangium phytohabitans.</title>
        <authorList>
            <person name="Qin S."/>
            <person name="Xing K."/>
        </authorList>
    </citation>
    <scope>NUCLEOTIDE SEQUENCE [LARGE SCALE GENOMIC DNA]</scope>
    <source>
        <strain evidence="5 6">KLBMP1111</strain>
    </source>
</reference>
<evidence type="ECO:0000259" key="3">
    <source>
        <dbReference type="Pfam" id="PF03235"/>
    </source>
</evidence>
<dbReference type="EMBL" id="CP012752">
    <property type="protein sequence ID" value="ALG12346.1"/>
    <property type="molecule type" value="Genomic_DNA"/>
</dbReference>
<dbReference type="AlphaFoldDB" id="A0A0N9I831"/>
<dbReference type="GO" id="GO:0003824">
    <property type="term" value="F:catalytic activity"/>
    <property type="evidence" value="ECO:0007669"/>
    <property type="project" value="InterPro"/>
</dbReference>
<evidence type="ECO:0000313" key="5">
    <source>
        <dbReference type="EMBL" id="ALG12346.1"/>
    </source>
</evidence>
<evidence type="ECO:0000256" key="1">
    <source>
        <dbReference type="ARBA" id="ARBA00022763"/>
    </source>
</evidence>
<dbReference type="KEGG" id="kphy:AOZ06_40705"/>
<dbReference type="GO" id="GO:0006281">
    <property type="term" value="P:DNA repair"/>
    <property type="evidence" value="ECO:0007669"/>
    <property type="project" value="InterPro"/>
</dbReference>
<dbReference type="InterPro" id="IPR036388">
    <property type="entry name" value="WH-like_DNA-bd_sf"/>
</dbReference>
<evidence type="ECO:0000313" key="6">
    <source>
        <dbReference type="Proteomes" id="UP000063699"/>
    </source>
</evidence>
<feature type="domain" description="Methylated-DNA-[protein]-cysteine S-methyltransferase DNA binding" evidence="2">
    <location>
        <begin position="579"/>
        <end position="652"/>
    </location>
</feature>
<accession>A0A0N9I831</accession>
<dbReference type="InterPro" id="IPR014048">
    <property type="entry name" value="MethylDNA_cys_MeTrfase_DNA-bd"/>
</dbReference>
<feature type="domain" description="GmrSD restriction endonucleases N-terminal" evidence="3">
    <location>
        <begin position="9"/>
        <end position="229"/>
    </location>
</feature>
<dbReference type="Gene3D" id="1.10.10.10">
    <property type="entry name" value="Winged helix-like DNA-binding domain superfamily/Winged helix DNA-binding domain"/>
    <property type="match status" value="1"/>
</dbReference>
<gene>
    <name evidence="5" type="ORF">AOZ06_40705</name>
</gene>
<evidence type="ECO:0000259" key="2">
    <source>
        <dbReference type="Pfam" id="PF01035"/>
    </source>
</evidence>
<dbReference type="SUPFAM" id="SSF46767">
    <property type="entry name" value="Methylated DNA-protein cysteine methyltransferase, C-terminal domain"/>
    <property type="match status" value="1"/>
</dbReference>
<dbReference type="PANTHER" id="PTHR35149:SF2">
    <property type="entry name" value="DUF262 DOMAIN-CONTAINING PROTEIN"/>
    <property type="match status" value="1"/>
</dbReference>
<dbReference type="PANTHER" id="PTHR35149">
    <property type="entry name" value="SLL5132 PROTEIN"/>
    <property type="match status" value="1"/>
</dbReference>
<keyword evidence="1" id="KW-0227">DNA damage</keyword>
<feature type="domain" description="GmrSD restriction endonucleases C-terminal" evidence="4">
    <location>
        <begin position="414"/>
        <end position="553"/>
    </location>
</feature>
<dbReference type="Pfam" id="PF07510">
    <property type="entry name" value="GmrSD_C"/>
    <property type="match status" value="1"/>
</dbReference>
<sequence>MVAARETTLQELLEGSKQYRVPLYQRTYSWTKTQLSRLWEDITQLAEDRIKHPDASHFIGSLVLAPSPSNGPTGVQEYLVVDGQQRLTTLTILLCAIRDHRVAQEGPEHRDRINQQYLINNWKPEQQRLKLVPTQADRPAYVACLDSTPQAGGSDPVGAAYRYFSAQLLTMDDADNLVDIDHIENAVISGLALVSVTAQQGDNAHRIFESLNNTGLQLTQADLLRNYLFMRLPTRGESVYNALWLPLQDQLNSKDLELLFWLDLVQRDSRIKQTDTYAGQQARLDRMCTEEEIEAEVARFSRLGVLLKSILDPTLEKVKEVRVRLRRLRDWGTSTVYPLLLHLLDRRDAGSATSEEITSAMLVVESFFVRRLLIGRATANLNRILLSVVTEMDQTLPVDKAVLGYLSTGRKYYASDDEIRKGLRAIPFYINGRPNQRSLVLQWLEESYASKEPVDLSSLTIEHVMPQTLTDEWRTALGDNLDPGESLEQVHEALVHTLGNLTLTGYNAKLSNSAFAVKRTQLATSGLLMNQEIARQPEWGRSEIYDRADSLAERVISVWPGPLPDAQREANPAWDLMNKVLAELPAGSWTTYGDLAAIIGSHPVAVGTRLATMPAPHAHRVLQVGGTVSPGFKWLDPTRTDDPHDLLRAEGVSFDDHGRASEAQRMDLEALAQLIGVSTDELPTATPVTDATQETLRDRFIEQLIALQGSEVAEATLLVLDAWTKVGGRNEYGTGQNETSCFLIAREKYEENGNIWPAAIYPSGKFEVVFQHLRIRTPFDNLDMREELRRRLNLAAGVTIAAAKIELRPGFPLTVLVAPDARDRVVDALQWFYAKARAGV</sequence>
<dbReference type="Proteomes" id="UP000063699">
    <property type="component" value="Chromosome"/>
</dbReference>
<proteinExistence type="predicted"/>
<dbReference type="Pfam" id="PF03235">
    <property type="entry name" value="GmrSD_N"/>
    <property type="match status" value="1"/>
</dbReference>
<organism evidence="5 6">
    <name type="scientific">Kibdelosporangium phytohabitans</name>
    <dbReference type="NCBI Taxonomy" id="860235"/>
    <lineage>
        <taxon>Bacteria</taxon>
        <taxon>Bacillati</taxon>
        <taxon>Actinomycetota</taxon>
        <taxon>Actinomycetes</taxon>
        <taxon>Pseudonocardiales</taxon>
        <taxon>Pseudonocardiaceae</taxon>
        <taxon>Kibdelosporangium</taxon>
    </lineage>
</organism>
<dbReference type="InterPro" id="IPR011089">
    <property type="entry name" value="GmrSD_C"/>
</dbReference>
<dbReference type="RefSeq" id="WP_054294241.1">
    <property type="nucleotide sequence ID" value="NZ_CP012752.1"/>
</dbReference>
<dbReference type="InterPro" id="IPR036217">
    <property type="entry name" value="MethylDNA_cys_MeTrfase_DNAb"/>
</dbReference>